<dbReference type="PROSITE" id="PS00041">
    <property type="entry name" value="HTH_ARAC_FAMILY_1"/>
    <property type="match status" value="1"/>
</dbReference>
<keyword evidence="3" id="KW-0804">Transcription</keyword>
<evidence type="ECO:0000259" key="4">
    <source>
        <dbReference type="PROSITE" id="PS01124"/>
    </source>
</evidence>
<keyword evidence="6" id="KW-1185">Reference proteome</keyword>
<organism evidence="5 6">
    <name type="scientific">Chitinophaga qingshengii</name>
    <dbReference type="NCBI Taxonomy" id="1569794"/>
    <lineage>
        <taxon>Bacteria</taxon>
        <taxon>Pseudomonadati</taxon>
        <taxon>Bacteroidota</taxon>
        <taxon>Chitinophagia</taxon>
        <taxon>Chitinophagales</taxon>
        <taxon>Chitinophagaceae</taxon>
        <taxon>Chitinophaga</taxon>
    </lineage>
</organism>
<dbReference type="InterPro" id="IPR018062">
    <property type="entry name" value="HTH_AraC-typ_CS"/>
</dbReference>
<gene>
    <name evidence="5" type="ORF">ICL07_31485</name>
</gene>
<dbReference type="PANTHER" id="PTHR47893:SF1">
    <property type="entry name" value="REGULATORY PROTEIN PCHR"/>
    <property type="match status" value="1"/>
</dbReference>
<dbReference type="PRINTS" id="PR00032">
    <property type="entry name" value="HTHARAC"/>
</dbReference>
<dbReference type="Gene3D" id="1.10.10.60">
    <property type="entry name" value="Homeodomain-like"/>
    <property type="match status" value="1"/>
</dbReference>
<accession>A0ABR7TWW5</accession>
<dbReference type="InterPro" id="IPR053142">
    <property type="entry name" value="PchR_regulatory_protein"/>
</dbReference>
<dbReference type="Proteomes" id="UP000659124">
    <property type="component" value="Unassembled WGS sequence"/>
</dbReference>
<dbReference type="EMBL" id="JACVFC010000007">
    <property type="protein sequence ID" value="MBC9934943.1"/>
    <property type="molecule type" value="Genomic_DNA"/>
</dbReference>
<evidence type="ECO:0000313" key="5">
    <source>
        <dbReference type="EMBL" id="MBC9934943.1"/>
    </source>
</evidence>
<reference evidence="5 6" key="1">
    <citation type="submission" date="2020-09" db="EMBL/GenBank/DDBJ databases">
        <title>Genome sequences of type strains of Chitinophaga qingshengii and Chitinophaga varians.</title>
        <authorList>
            <person name="Kittiwongwattana C."/>
        </authorList>
    </citation>
    <scope>NUCLEOTIDE SEQUENCE [LARGE SCALE GENOMIC DNA]</scope>
    <source>
        <strain evidence="5 6">JCM 30026</strain>
    </source>
</reference>
<dbReference type="RefSeq" id="WP_188092038.1">
    <property type="nucleotide sequence ID" value="NZ_JACVFC010000007.1"/>
</dbReference>
<protein>
    <submittedName>
        <fullName evidence="5">Helix-turn-helix transcriptional regulator</fullName>
    </submittedName>
</protein>
<sequence>MDNTKFICSNNPDDLFLNSLVGAEFQSREFIEKKFSFSAPALEANVRNTWFDGIRIGYSEWEFKKDQDFSWTGDLELVTLYFNLRGKVSTDTSVYGYDFTFGNYQHNVSYAPRSGGLIKSHDGKLVNFMVQFQTTKFLELINDFGPALQQFGESVSKGIPCRLSPENMYINAALLGVINSILHCPFEGGMRKIMLYARCLELLVLQTDASQKLQHAGSTILKTDHDKECVLYAREYLLEHMDNPPTLPELARLSGINEFKLKNGFKQLFGNTVFGYLADQRLELAANQMADNSQSISSIALKAGYSSVQHFNKAFRKKFGAPPGKLRKY</sequence>
<proteinExistence type="predicted"/>
<name>A0ABR7TWW5_9BACT</name>
<keyword evidence="2" id="KW-0238">DNA-binding</keyword>
<evidence type="ECO:0000256" key="3">
    <source>
        <dbReference type="ARBA" id="ARBA00023163"/>
    </source>
</evidence>
<keyword evidence="1" id="KW-0805">Transcription regulation</keyword>
<dbReference type="InterPro" id="IPR009057">
    <property type="entry name" value="Homeodomain-like_sf"/>
</dbReference>
<dbReference type="SUPFAM" id="SSF46689">
    <property type="entry name" value="Homeodomain-like"/>
    <property type="match status" value="2"/>
</dbReference>
<feature type="domain" description="HTH araC/xylS-type" evidence="4">
    <location>
        <begin position="231"/>
        <end position="329"/>
    </location>
</feature>
<evidence type="ECO:0000256" key="2">
    <source>
        <dbReference type="ARBA" id="ARBA00023125"/>
    </source>
</evidence>
<dbReference type="SMART" id="SM00342">
    <property type="entry name" value="HTH_ARAC"/>
    <property type="match status" value="1"/>
</dbReference>
<dbReference type="Pfam" id="PF12833">
    <property type="entry name" value="HTH_18"/>
    <property type="match status" value="1"/>
</dbReference>
<dbReference type="PANTHER" id="PTHR47893">
    <property type="entry name" value="REGULATORY PROTEIN PCHR"/>
    <property type="match status" value="1"/>
</dbReference>
<comment type="caution">
    <text evidence="5">The sequence shown here is derived from an EMBL/GenBank/DDBJ whole genome shotgun (WGS) entry which is preliminary data.</text>
</comment>
<dbReference type="InterPro" id="IPR018060">
    <property type="entry name" value="HTH_AraC"/>
</dbReference>
<dbReference type="InterPro" id="IPR020449">
    <property type="entry name" value="Tscrpt_reg_AraC-type_HTH"/>
</dbReference>
<evidence type="ECO:0000256" key="1">
    <source>
        <dbReference type="ARBA" id="ARBA00023015"/>
    </source>
</evidence>
<evidence type="ECO:0000313" key="6">
    <source>
        <dbReference type="Proteomes" id="UP000659124"/>
    </source>
</evidence>
<dbReference type="PROSITE" id="PS01124">
    <property type="entry name" value="HTH_ARAC_FAMILY_2"/>
    <property type="match status" value="1"/>
</dbReference>